<reference evidence="1" key="1">
    <citation type="submission" date="2019-12" db="EMBL/GenBank/DDBJ databases">
        <authorList>
            <person name="Scholes J."/>
        </authorList>
    </citation>
    <scope>NUCLEOTIDE SEQUENCE</scope>
</reference>
<sequence length="344" mass="38287">MDHDNSRPQHKSVQTQLSFLFSGLLRPALGSVLSGVPRRTTHAQLQAEPGRELTICAPNIVRFSLTAPIPQALDAFSLATTSKKWYSRVRLSSGEVDPDFNVNSWFLKLRRLLKALSGSQISLILNMDGDPQGVPCSAFLGDEPPVVVRSLNFSTRKCRTASWYMGFTNGLFRVCRPSHVWGDSLMSGSDINYRLSEFQLNILLANKSLRTEPYFWQHDLEQVHVDGQFVQYTNLSQLRNRTYDGIVCLELKWRGQTSRNCETGHMTGHSTALACFSVYSIVYMPPAFNRVSYQELVTTRCPLSDGVVAMKLELRSLMARVCLAVTKGSTQSSATGGSPPDARG</sequence>
<keyword evidence="2" id="KW-1185">Reference proteome</keyword>
<proteinExistence type="predicted"/>
<protein>
    <submittedName>
        <fullName evidence="1">Uncharacterized protein</fullName>
    </submittedName>
</protein>
<name>A0A9N7P190_STRHE</name>
<dbReference type="AlphaFoldDB" id="A0A9N7P190"/>
<organism evidence="1 2">
    <name type="scientific">Striga hermonthica</name>
    <name type="common">Purple witchweed</name>
    <name type="synonym">Buchnera hermonthica</name>
    <dbReference type="NCBI Taxonomy" id="68872"/>
    <lineage>
        <taxon>Eukaryota</taxon>
        <taxon>Viridiplantae</taxon>
        <taxon>Streptophyta</taxon>
        <taxon>Embryophyta</taxon>
        <taxon>Tracheophyta</taxon>
        <taxon>Spermatophyta</taxon>
        <taxon>Magnoliopsida</taxon>
        <taxon>eudicotyledons</taxon>
        <taxon>Gunneridae</taxon>
        <taxon>Pentapetalae</taxon>
        <taxon>asterids</taxon>
        <taxon>lamiids</taxon>
        <taxon>Lamiales</taxon>
        <taxon>Orobanchaceae</taxon>
        <taxon>Buchnereae</taxon>
        <taxon>Striga</taxon>
    </lineage>
</organism>
<comment type="caution">
    <text evidence="1">The sequence shown here is derived from an EMBL/GenBank/DDBJ whole genome shotgun (WGS) entry which is preliminary data.</text>
</comment>
<accession>A0A9N7P190</accession>
<gene>
    <name evidence="1" type="ORF">SHERM_07376</name>
</gene>
<evidence type="ECO:0000313" key="1">
    <source>
        <dbReference type="EMBL" id="CAA0841363.1"/>
    </source>
</evidence>
<evidence type="ECO:0000313" key="2">
    <source>
        <dbReference type="Proteomes" id="UP001153555"/>
    </source>
</evidence>
<dbReference type="Proteomes" id="UP001153555">
    <property type="component" value="Unassembled WGS sequence"/>
</dbReference>
<dbReference type="OrthoDB" id="883325at2759"/>
<dbReference type="EMBL" id="CACSLK010034108">
    <property type="protein sequence ID" value="CAA0841363.1"/>
    <property type="molecule type" value="Genomic_DNA"/>
</dbReference>